<dbReference type="AlphaFoldDB" id="A0AAP0BV77"/>
<name>A0AAP0BV77_9ASPA</name>
<comment type="caution">
    <text evidence="1">The sequence shown here is derived from an EMBL/GenBank/DDBJ whole genome shotgun (WGS) entry which is preliminary data.</text>
</comment>
<accession>A0AAP0BV77</accession>
<sequence length="112" mass="12451">MQFKAVPDSAIKLPRISFRTSELFNALHEPASPPPPTSASLGLGGGVPMHSRVRRGIRVVAIHPRSSFLVCGFKFRGKRVPISKSKLRSRFLASTTPKRTLQAYCRLEIHNE</sequence>
<reference evidence="1 2" key="1">
    <citation type="journal article" date="2022" name="Nat. Plants">
        <title>Genomes of leafy and leafless Platanthera orchids illuminate the evolution of mycoheterotrophy.</title>
        <authorList>
            <person name="Li M.H."/>
            <person name="Liu K.W."/>
            <person name="Li Z."/>
            <person name="Lu H.C."/>
            <person name="Ye Q.L."/>
            <person name="Zhang D."/>
            <person name="Wang J.Y."/>
            <person name="Li Y.F."/>
            <person name="Zhong Z.M."/>
            <person name="Liu X."/>
            <person name="Yu X."/>
            <person name="Liu D.K."/>
            <person name="Tu X.D."/>
            <person name="Liu B."/>
            <person name="Hao Y."/>
            <person name="Liao X.Y."/>
            <person name="Jiang Y.T."/>
            <person name="Sun W.H."/>
            <person name="Chen J."/>
            <person name="Chen Y.Q."/>
            <person name="Ai Y."/>
            <person name="Zhai J.W."/>
            <person name="Wu S.S."/>
            <person name="Zhou Z."/>
            <person name="Hsiao Y.Y."/>
            <person name="Wu W.L."/>
            <person name="Chen Y.Y."/>
            <person name="Lin Y.F."/>
            <person name="Hsu J.L."/>
            <person name="Li C.Y."/>
            <person name="Wang Z.W."/>
            <person name="Zhao X."/>
            <person name="Zhong W.Y."/>
            <person name="Ma X.K."/>
            <person name="Ma L."/>
            <person name="Huang J."/>
            <person name="Chen G.Z."/>
            <person name="Huang M.Z."/>
            <person name="Huang L."/>
            <person name="Peng D.H."/>
            <person name="Luo Y.B."/>
            <person name="Zou S.Q."/>
            <person name="Chen S.P."/>
            <person name="Lan S."/>
            <person name="Tsai W.C."/>
            <person name="Van de Peer Y."/>
            <person name="Liu Z.J."/>
        </authorList>
    </citation>
    <scope>NUCLEOTIDE SEQUENCE [LARGE SCALE GENOMIC DNA]</scope>
    <source>
        <strain evidence="1">Lor287</strain>
    </source>
</reference>
<evidence type="ECO:0000313" key="1">
    <source>
        <dbReference type="EMBL" id="KAK8949362.1"/>
    </source>
</evidence>
<evidence type="ECO:0000313" key="2">
    <source>
        <dbReference type="Proteomes" id="UP001418222"/>
    </source>
</evidence>
<protein>
    <submittedName>
        <fullName evidence="1">Uncharacterized protein</fullName>
    </submittedName>
</protein>
<keyword evidence="2" id="KW-1185">Reference proteome</keyword>
<gene>
    <name evidence="1" type="ORF">KSP39_PZI005597</name>
</gene>
<dbReference type="EMBL" id="JBBWWQ010000004">
    <property type="protein sequence ID" value="KAK8949362.1"/>
    <property type="molecule type" value="Genomic_DNA"/>
</dbReference>
<proteinExistence type="predicted"/>
<dbReference type="Proteomes" id="UP001418222">
    <property type="component" value="Unassembled WGS sequence"/>
</dbReference>
<organism evidence="1 2">
    <name type="scientific">Platanthera zijinensis</name>
    <dbReference type="NCBI Taxonomy" id="2320716"/>
    <lineage>
        <taxon>Eukaryota</taxon>
        <taxon>Viridiplantae</taxon>
        <taxon>Streptophyta</taxon>
        <taxon>Embryophyta</taxon>
        <taxon>Tracheophyta</taxon>
        <taxon>Spermatophyta</taxon>
        <taxon>Magnoliopsida</taxon>
        <taxon>Liliopsida</taxon>
        <taxon>Asparagales</taxon>
        <taxon>Orchidaceae</taxon>
        <taxon>Orchidoideae</taxon>
        <taxon>Orchideae</taxon>
        <taxon>Orchidinae</taxon>
        <taxon>Platanthera</taxon>
    </lineage>
</organism>